<feature type="transmembrane region" description="Helical" evidence="6">
    <location>
        <begin position="128"/>
        <end position="149"/>
    </location>
</feature>
<accession>A0A1F5KUG5</accession>
<comment type="subcellular location">
    <subcellularLocation>
        <location evidence="1">Membrane</location>
        <topology evidence="1">Multi-pass membrane protein</topology>
    </subcellularLocation>
</comment>
<sequence>MGINIPKLFLSIGLCLGAGTMGSFFTFSAIPEWYSTLNKPFFSPPNWIFGPVWTVLYVLMGISLYSVWLKRRIPTVFWVQLFLNAIWSIIFFGIKNPTLALVDVAALWIAIVFTTKAFYKINKLAGNLLIPYLLWVSFATVLNLSLVLLN</sequence>
<organism evidence="7 8">
    <name type="scientific">Candidatus Daviesbacteria bacterium RIFCSPLOWO2_01_FULL_39_12</name>
    <dbReference type="NCBI Taxonomy" id="1797785"/>
    <lineage>
        <taxon>Bacteria</taxon>
        <taxon>Candidatus Daviesiibacteriota</taxon>
    </lineage>
</organism>
<evidence type="ECO:0000313" key="7">
    <source>
        <dbReference type="EMBL" id="OGE44489.1"/>
    </source>
</evidence>
<feature type="transmembrane region" description="Helical" evidence="6">
    <location>
        <begin position="100"/>
        <end position="119"/>
    </location>
</feature>
<dbReference type="GO" id="GO:0016020">
    <property type="term" value="C:membrane"/>
    <property type="evidence" value="ECO:0007669"/>
    <property type="project" value="UniProtKB-SubCell"/>
</dbReference>
<keyword evidence="5 6" id="KW-0472">Membrane</keyword>
<name>A0A1F5KUG5_9BACT</name>
<dbReference type="AlphaFoldDB" id="A0A1F5KUG5"/>
<dbReference type="Proteomes" id="UP000178565">
    <property type="component" value="Unassembled WGS sequence"/>
</dbReference>
<dbReference type="GO" id="GO:0033013">
    <property type="term" value="P:tetrapyrrole metabolic process"/>
    <property type="evidence" value="ECO:0007669"/>
    <property type="project" value="UniProtKB-ARBA"/>
</dbReference>
<keyword evidence="3 6" id="KW-0812">Transmembrane</keyword>
<evidence type="ECO:0000256" key="2">
    <source>
        <dbReference type="ARBA" id="ARBA00007524"/>
    </source>
</evidence>
<evidence type="ECO:0000313" key="8">
    <source>
        <dbReference type="Proteomes" id="UP000178565"/>
    </source>
</evidence>
<reference evidence="7 8" key="1">
    <citation type="journal article" date="2016" name="Nat. Commun.">
        <title>Thousands of microbial genomes shed light on interconnected biogeochemical processes in an aquifer system.</title>
        <authorList>
            <person name="Anantharaman K."/>
            <person name="Brown C.T."/>
            <person name="Hug L.A."/>
            <person name="Sharon I."/>
            <person name="Castelle C.J."/>
            <person name="Probst A.J."/>
            <person name="Thomas B.C."/>
            <person name="Singh A."/>
            <person name="Wilkins M.J."/>
            <person name="Karaoz U."/>
            <person name="Brodie E.L."/>
            <person name="Williams K.H."/>
            <person name="Hubbard S.S."/>
            <person name="Banfield J.F."/>
        </authorList>
    </citation>
    <scope>NUCLEOTIDE SEQUENCE [LARGE SCALE GENOMIC DNA]</scope>
</reference>
<dbReference type="Gene3D" id="1.20.1260.100">
    <property type="entry name" value="TspO/MBR protein"/>
    <property type="match status" value="1"/>
</dbReference>
<protein>
    <submittedName>
        <fullName evidence="7">TspO protein</fullName>
    </submittedName>
</protein>
<dbReference type="FunFam" id="1.20.1260.100:FF:000001">
    <property type="entry name" value="translocator protein 2"/>
    <property type="match status" value="1"/>
</dbReference>
<dbReference type="PANTHER" id="PTHR10057:SF0">
    <property type="entry name" value="TRANSLOCATOR PROTEIN"/>
    <property type="match status" value="1"/>
</dbReference>
<evidence type="ECO:0000256" key="5">
    <source>
        <dbReference type="ARBA" id="ARBA00023136"/>
    </source>
</evidence>
<evidence type="ECO:0000256" key="4">
    <source>
        <dbReference type="ARBA" id="ARBA00022989"/>
    </source>
</evidence>
<dbReference type="EMBL" id="MFDM01000001">
    <property type="protein sequence ID" value="OGE44489.1"/>
    <property type="molecule type" value="Genomic_DNA"/>
</dbReference>
<dbReference type="PANTHER" id="PTHR10057">
    <property type="entry name" value="PERIPHERAL-TYPE BENZODIAZEPINE RECEPTOR"/>
    <property type="match status" value="1"/>
</dbReference>
<feature type="transmembrane region" description="Helical" evidence="6">
    <location>
        <begin position="75"/>
        <end position="94"/>
    </location>
</feature>
<dbReference type="Pfam" id="PF03073">
    <property type="entry name" value="TspO_MBR"/>
    <property type="match status" value="1"/>
</dbReference>
<gene>
    <name evidence="7" type="ORF">A3B45_05055</name>
</gene>
<dbReference type="InterPro" id="IPR038330">
    <property type="entry name" value="TspO/MBR-related_sf"/>
</dbReference>
<dbReference type="PIRSF" id="PIRSF005859">
    <property type="entry name" value="PBR"/>
    <property type="match status" value="1"/>
</dbReference>
<keyword evidence="4 6" id="KW-1133">Transmembrane helix</keyword>
<evidence type="ECO:0000256" key="3">
    <source>
        <dbReference type="ARBA" id="ARBA00022692"/>
    </source>
</evidence>
<evidence type="ECO:0000256" key="1">
    <source>
        <dbReference type="ARBA" id="ARBA00004141"/>
    </source>
</evidence>
<dbReference type="STRING" id="1797785.A3B45_05055"/>
<feature type="transmembrane region" description="Helical" evidence="6">
    <location>
        <begin position="47"/>
        <end position="68"/>
    </location>
</feature>
<evidence type="ECO:0000256" key="6">
    <source>
        <dbReference type="SAM" id="Phobius"/>
    </source>
</evidence>
<dbReference type="InterPro" id="IPR004307">
    <property type="entry name" value="TspO_MBR"/>
</dbReference>
<comment type="caution">
    <text evidence="7">The sequence shown here is derived from an EMBL/GenBank/DDBJ whole genome shotgun (WGS) entry which is preliminary data.</text>
</comment>
<dbReference type="CDD" id="cd15904">
    <property type="entry name" value="TSPO_MBR"/>
    <property type="match status" value="1"/>
</dbReference>
<proteinExistence type="inferred from homology"/>
<comment type="similarity">
    <text evidence="2">Belongs to the TspO/BZRP family.</text>
</comment>